<reference evidence="5 6" key="1">
    <citation type="journal article" date="2024" name="Science">
        <title>Giant polyketide synthase enzymes in the biosynthesis of giant marine polyether toxins.</title>
        <authorList>
            <person name="Fallon T.R."/>
            <person name="Shende V.V."/>
            <person name="Wierzbicki I.H."/>
            <person name="Pendleton A.L."/>
            <person name="Watervoot N.F."/>
            <person name="Auber R.P."/>
            <person name="Gonzalez D.J."/>
            <person name="Wisecaver J.H."/>
            <person name="Moore B.S."/>
        </authorList>
    </citation>
    <scope>NUCLEOTIDE SEQUENCE [LARGE SCALE GENOMIC DNA]</scope>
    <source>
        <strain evidence="5 6">12B1</strain>
    </source>
</reference>
<proteinExistence type="inferred from homology"/>
<feature type="domain" description="SHSP" evidence="4">
    <location>
        <begin position="24"/>
        <end position="125"/>
    </location>
</feature>
<keyword evidence="1" id="KW-0346">Stress response</keyword>
<dbReference type="Pfam" id="PF00011">
    <property type="entry name" value="HSP20"/>
    <property type="match status" value="1"/>
</dbReference>
<evidence type="ECO:0000256" key="1">
    <source>
        <dbReference type="ARBA" id="ARBA00023016"/>
    </source>
</evidence>
<evidence type="ECO:0000259" key="4">
    <source>
        <dbReference type="PROSITE" id="PS01031"/>
    </source>
</evidence>
<sequence>MAQAAAENGILSITLPKRPKQTHEITVASSTDELPQNDEDSYVLNHPFPGVRPSEFKVVCEDGVLSIAVETNTAHHATRSWKRMRLPVDANVPAAAAAAVNGILTIIIPKHTSEVVSHAPPTRGARLIAVTNGSGNSPTSTA</sequence>
<keyword evidence="6" id="KW-1185">Reference proteome</keyword>
<name>A0AB34J8F2_PRYPA</name>
<dbReference type="EMBL" id="JBGBPQ010000012">
    <property type="protein sequence ID" value="KAL1515125.1"/>
    <property type="molecule type" value="Genomic_DNA"/>
</dbReference>
<dbReference type="InterPro" id="IPR031107">
    <property type="entry name" value="Small_HSP"/>
</dbReference>
<dbReference type="InterPro" id="IPR002068">
    <property type="entry name" value="A-crystallin/Hsp20_dom"/>
</dbReference>
<dbReference type="Proteomes" id="UP001515480">
    <property type="component" value="Unassembled WGS sequence"/>
</dbReference>
<dbReference type="Gene3D" id="2.60.40.790">
    <property type="match status" value="1"/>
</dbReference>
<gene>
    <name evidence="5" type="ORF">AB1Y20_004187</name>
</gene>
<dbReference type="SUPFAM" id="SSF49764">
    <property type="entry name" value="HSP20-like chaperones"/>
    <property type="match status" value="1"/>
</dbReference>
<dbReference type="InterPro" id="IPR008978">
    <property type="entry name" value="HSP20-like_chaperone"/>
</dbReference>
<organism evidence="5 6">
    <name type="scientific">Prymnesium parvum</name>
    <name type="common">Toxic golden alga</name>
    <dbReference type="NCBI Taxonomy" id="97485"/>
    <lineage>
        <taxon>Eukaryota</taxon>
        <taxon>Haptista</taxon>
        <taxon>Haptophyta</taxon>
        <taxon>Prymnesiophyceae</taxon>
        <taxon>Prymnesiales</taxon>
        <taxon>Prymnesiaceae</taxon>
        <taxon>Prymnesium</taxon>
    </lineage>
</organism>
<comment type="similarity">
    <text evidence="2 3">Belongs to the small heat shock protein (HSP20) family.</text>
</comment>
<evidence type="ECO:0000256" key="2">
    <source>
        <dbReference type="PROSITE-ProRule" id="PRU00285"/>
    </source>
</evidence>
<evidence type="ECO:0000313" key="5">
    <source>
        <dbReference type="EMBL" id="KAL1515125.1"/>
    </source>
</evidence>
<dbReference type="AlphaFoldDB" id="A0AB34J8F2"/>
<evidence type="ECO:0000313" key="6">
    <source>
        <dbReference type="Proteomes" id="UP001515480"/>
    </source>
</evidence>
<comment type="caution">
    <text evidence="5">The sequence shown here is derived from an EMBL/GenBank/DDBJ whole genome shotgun (WGS) entry which is preliminary data.</text>
</comment>
<dbReference type="PANTHER" id="PTHR11527">
    <property type="entry name" value="HEAT-SHOCK PROTEIN 20 FAMILY MEMBER"/>
    <property type="match status" value="1"/>
</dbReference>
<accession>A0AB34J8F2</accession>
<dbReference type="PROSITE" id="PS01031">
    <property type="entry name" value="SHSP"/>
    <property type="match status" value="1"/>
</dbReference>
<evidence type="ECO:0000256" key="3">
    <source>
        <dbReference type="RuleBase" id="RU003616"/>
    </source>
</evidence>
<protein>
    <recommendedName>
        <fullName evidence="4">SHSP domain-containing protein</fullName>
    </recommendedName>
</protein>